<reference evidence="2 3" key="1">
    <citation type="submission" date="2024-09" db="EMBL/GenBank/DDBJ databases">
        <title>Rethinking Asexuality: The Enigmatic Case of Functional Sexual Genes in Lepraria (Stereocaulaceae).</title>
        <authorList>
            <person name="Doellman M."/>
            <person name="Sun Y."/>
            <person name="Barcenas-Pena A."/>
            <person name="Lumbsch H.T."/>
            <person name="Grewe F."/>
        </authorList>
    </citation>
    <scope>NUCLEOTIDE SEQUENCE [LARGE SCALE GENOMIC DNA]</scope>
    <source>
        <strain evidence="2 3">Mercado 3170</strain>
    </source>
</reference>
<evidence type="ECO:0000256" key="1">
    <source>
        <dbReference type="SAM" id="MobiDB-lite"/>
    </source>
</evidence>
<evidence type="ECO:0000313" key="2">
    <source>
        <dbReference type="EMBL" id="KAL2039729.1"/>
    </source>
</evidence>
<feature type="compositionally biased region" description="Polar residues" evidence="1">
    <location>
        <begin position="31"/>
        <end position="52"/>
    </location>
</feature>
<comment type="caution">
    <text evidence="2">The sequence shown here is derived from an EMBL/GenBank/DDBJ whole genome shotgun (WGS) entry which is preliminary data.</text>
</comment>
<keyword evidence="3" id="KW-1185">Reference proteome</keyword>
<evidence type="ECO:0000313" key="3">
    <source>
        <dbReference type="Proteomes" id="UP001590950"/>
    </source>
</evidence>
<protein>
    <submittedName>
        <fullName evidence="2">Uncharacterized protein</fullName>
    </submittedName>
</protein>
<accession>A0ABR4A2K2</accession>
<sequence>MNNDSIESPPTAKTAGKKRECDEDDVEATNGDVTANKQPATKQVKMTESTRTSRSKDKKATASLDMPKFDAILSEYGLLPLQDLGLDKPN</sequence>
<gene>
    <name evidence="2" type="ORF">N7G274_007588</name>
</gene>
<dbReference type="Proteomes" id="UP001590950">
    <property type="component" value="Unassembled WGS sequence"/>
</dbReference>
<name>A0ABR4A2K2_9LECA</name>
<dbReference type="EMBL" id="JBEFKJ010000024">
    <property type="protein sequence ID" value="KAL2039729.1"/>
    <property type="molecule type" value="Genomic_DNA"/>
</dbReference>
<feature type="region of interest" description="Disordered" evidence="1">
    <location>
        <begin position="1"/>
        <end position="63"/>
    </location>
</feature>
<organism evidence="2 3">
    <name type="scientific">Stereocaulon virgatum</name>
    <dbReference type="NCBI Taxonomy" id="373712"/>
    <lineage>
        <taxon>Eukaryota</taxon>
        <taxon>Fungi</taxon>
        <taxon>Dikarya</taxon>
        <taxon>Ascomycota</taxon>
        <taxon>Pezizomycotina</taxon>
        <taxon>Lecanoromycetes</taxon>
        <taxon>OSLEUM clade</taxon>
        <taxon>Lecanoromycetidae</taxon>
        <taxon>Lecanorales</taxon>
        <taxon>Lecanorineae</taxon>
        <taxon>Stereocaulaceae</taxon>
        <taxon>Stereocaulon</taxon>
    </lineage>
</organism>
<proteinExistence type="predicted"/>